<organism evidence="2 3">
    <name type="scientific">Mucor saturninus</name>
    <dbReference type="NCBI Taxonomy" id="64648"/>
    <lineage>
        <taxon>Eukaryota</taxon>
        <taxon>Fungi</taxon>
        <taxon>Fungi incertae sedis</taxon>
        <taxon>Mucoromycota</taxon>
        <taxon>Mucoromycotina</taxon>
        <taxon>Mucoromycetes</taxon>
        <taxon>Mucorales</taxon>
        <taxon>Mucorineae</taxon>
        <taxon>Mucoraceae</taxon>
        <taxon>Mucor</taxon>
    </lineage>
</organism>
<sequence>MNPPAPISGFKSGNSVSGSPLVSSPVVDANSPSGTAGNPGSSVSSNAPSGKNDLMLIDFPELDSPFSSNTVHNTFDENAVQVLKRIGNCNARLAALFDPEDSIMDLETTTMEEFNLREAKVRSLKHYITYWKNQLVSSNLLYNSFKETSVSHISHLANVMKLDDSDKALTKPKDHSDIPAKKIPVFDVKYTDLDIVVFGYDSLKNK</sequence>
<accession>A0A8H7QGE1</accession>
<gene>
    <name evidence="2" type="ORF">INT47_006070</name>
</gene>
<name>A0A8H7QGE1_9FUNG</name>
<feature type="compositionally biased region" description="Low complexity" evidence="1">
    <location>
        <begin position="12"/>
        <end position="27"/>
    </location>
</feature>
<feature type="region of interest" description="Disordered" evidence="1">
    <location>
        <begin position="1"/>
        <end position="47"/>
    </location>
</feature>
<evidence type="ECO:0000256" key="1">
    <source>
        <dbReference type="SAM" id="MobiDB-lite"/>
    </source>
</evidence>
<proteinExistence type="predicted"/>
<comment type="caution">
    <text evidence="2">The sequence shown here is derived from an EMBL/GenBank/DDBJ whole genome shotgun (WGS) entry which is preliminary data.</text>
</comment>
<reference evidence="2" key="1">
    <citation type="submission" date="2020-12" db="EMBL/GenBank/DDBJ databases">
        <title>Metabolic potential, ecology and presence of endohyphal bacteria is reflected in genomic diversity of Mucoromycotina.</title>
        <authorList>
            <person name="Muszewska A."/>
            <person name="Okrasinska A."/>
            <person name="Steczkiewicz K."/>
            <person name="Drgas O."/>
            <person name="Orlowska M."/>
            <person name="Perlinska-Lenart U."/>
            <person name="Aleksandrzak-Piekarczyk T."/>
            <person name="Szatraj K."/>
            <person name="Zielenkiewicz U."/>
            <person name="Pilsyk S."/>
            <person name="Malc E."/>
            <person name="Mieczkowski P."/>
            <person name="Kruszewska J.S."/>
            <person name="Biernat P."/>
            <person name="Pawlowska J."/>
        </authorList>
    </citation>
    <scope>NUCLEOTIDE SEQUENCE</scope>
    <source>
        <strain evidence="2">WA0000017839</strain>
    </source>
</reference>
<feature type="compositionally biased region" description="Polar residues" evidence="1">
    <location>
        <begin position="30"/>
        <end position="47"/>
    </location>
</feature>
<dbReference type="EMBL" id="JAEPRD010000328">
    <property type="protein sequence ID" value="KAG2192003.1"/>
    <property type="molecule type" value="Genomic_DNA"/>
</dbReference>
<evidence type="ECO:0000313" key="3">
    <source>
        <dbReference type="Proteomes" id="UP000603453"/>
    </source>
</evidence>
<dbReference type="Proteomes" id="UP000603453">
    <property type="component" value="Unassembled WGS sequence"/>
</dbReference>
<evidence type="ECO:0000313" key="2">
    <source>
        <dbReference type="EMBL" id="KAG2192003.1"/>
    </source>
</evidence>
<keyword evidence="3" id="KW-1185">Reference proteome</keyword>
<dbReference type="AlphaFoldDB" id="A0A8H7QGE1"/>
<protein>
    <submittedName>
        <fullName evidence="2">Uncharacterized protein</fullName>
    </submittedName>
</protein>